<dbReference type="OrthoDB" id="5984937at2759"/>
<name>A0A8J9Z4E6_BRALA</name>
<dbReference type="EMBL" id="OV696701">
    <property type="protein sequence ID" value="CAH1247472.1"/>
    <property type="molecule type" value="Genomic_DNA"/>
</dbReference>
<keyword evidence="2" id="KW-1185">Reference proteome</keyword>
<dbReference type="PANTHER" id="PTHR47456">
    <property type="entry name" value="PHD-TYPE DOMAIN-CONTAINING PROTEIN"/>
    <property type="match status" value="1"/>
</dbReference>
<proteinExistence type="predicted"/>
<protein>
    <submittedName>
        <fullName evidence="1">CARF protein</fullName>
    </submittedName>
</protein>
<gene>
    <name evidence="1" type="primary">CARF</name>
    <name evidence="1" type="ORF">BLAG_LOCUS9125</name>
</gene>
<sequence>MPRAISQTVFSSFNEFDRNLKELEEETASQYITHKKQADFGKANVQPSVKKTTYWKLKYVEYDGVPFQLVGTKVYGCHLGKDRNVRQKEKYQAKKQQQAIAEDTKQSRDLASAALKAALAKTPSEVEAIVEYHTCFPTIDDHQNHPTVGQVAELRESVDDRVSDKIKSLILAGARKVCEIKRHVRTFVNDELFRGQPPPSSSRRKYFPTDRDIWNIMGQTRDSTRNTQQDQANLQILCDRWSTQEDCTIKFRPSELHEDGTTTKMLFCYQTAWQRVFVPHSERTEDIREALQVFKAWNPEWHPSHFMVDFCEAEIGALEAEFQDSEVLLCDFHREKAWVEWVRKKDHGVSDVQDTVLELLRDVASAATLEEYEESLSRLHDSSVWQENEKLRTWLNNKWLKDTCPRRWVQAFKDENLKVAIYTNNGVERQNETLKYSHLDGSKTRSLSDMLTTVVTDFLPTAHRKYIQLNVTFSSCYRKYHESLPPFLKDRPRGVVTHIMSRLSEAQCYEESDILPIGPGIFRVKSASSQSQHHTVNFEPSTNNMPSFTITTPIGIIITTPISANVL</sequence>
<dbReference type="Proteomes" id="UP000838412">
    <property type="component" value="Chromosome 16"/>
</dbReference>
<dbReference type="GO" id="GO:0003700">
    <property type="term" value="F:DNA-binding transcription factor activity"/>
    <property type="evidence" value="ECO:0007669"/>
    <property type="project" value="InterPro"/>
</dbReference>
<accession>A0A8J9Z4E6</accession>
<reference evidence="1" key="1">
    <citation type="submission" date="2022-01" db="EMBL/GenBank/DDBJ databases">
        <authorList>
            <person name="Braso-Vives M."/>
        </authorList>
    </citation>
    <scope>NUCLEOTIDE SEQUENCE</scope>
</reference>
<dbReference type="AlphaFoldDB" id="A0A8J9Z4E6"/>
<dbReference type="Pfam" id="PF15299">
    <property type="entry name" value="ALS2CR8"/>
    <property type="match status" value="2"/>
</dbReference>
<evidence type="ECO:0000313" key="1">
    <source>
        <dbReference type="EMBL" id="CAH1247472.1"/>
    </source>
</evidence>
<organism evidence="1 2">
    <name type="scientific">Branchiostoma lanceolatum</name>
    <name type="common">Common lancelet</name>
    <name type="synonym">Amphioxus lanceolatum</name>
    <dbReference type="NCBI Taxonomy" id="7740"/>
    <lineage>
        <taxon>Eukaryota</taxon>
        <taxon>Metazoa</taxon>
        <taxon>Chordata</taxon>
        <taxon>Cephalochordata</taxon>
        <taxon>Leptocardii</taxon>
        <taxon>Amphioxiformes</taxon>
        <taxon>Branchiostomatidae</taxon>
        <taxon>Branchiostoma</taxon>
    </lineage>
</organism>
<dbReference type="PANTHER" id="PTHR47456:SF4">
    <property type="entry name" value="SWIM-TYPE DOMAIN-CONTAINING PROTEIN"/>
    <property type="match status" value="1"/>
</dbReference>
<evidence type="ECO:0000313" key="2">
    <source>
        <dbReference type="Proteomes" id="UP000838412"/>
    </source>
</evidence>
<dbReference type="InterPro" id="IPR029309">
    <property type="entry name" value="CaRF"/>
</dbReference>